<dbReference type="InterPro" id="IPR012657">
    <property type="entry name" value="23S_rRNA-intervening_sequence"/>
</dbReference>
<protein>
    <submittedName>
        <fullName evidence="2">Four helix bundle protein</fullName>
    </submittedName>
</protein>
<organism evidence="2 3">
    <name type="scientific">Pseudomonas graminis</name>
    <dbReference type="NCBI Taxonomy" id="158627"/>
    <lineage>
        <taxon>Bacteria</taxon>
        <taxon>Pseudomonadati</taxon>
        <taxon>Pseudomonadota</taxon>
        <taxon>Gammaproteobacteria</taxon>
        <taxon>Pseudomonadales</taxon>
        <taxon>Pseudomonadaceae</taxon>
        <taxon>Pseudomonas</taxon>
    </lineage>
</organism>
<evidence type="ECO:0000313" key="3">
    <source>
        <dbReference type="Proteomes" id="UP000182332"/>
    </source>
</evidence>
<dbReference type="PANTHER" id="PTHR38471:SF2">
    <property type="entry name" value="FOUR HELIX BUNDLE PROTEIN"/>
    <property type="match status" value="1"/>
</dbReference>
<reference evidence="1" key="2">
    <citation type="journal article" date="2020" name="mSystems">
        <title>Genome- and Community-Level Interaction Insights into Carbon Utilization and Element Cycling Functions of Hydrothermarchaeota in Hydrothermal Sediment.</title>
        <authorList>
            <person name="Zhou Z."/>
            <person name="Liu Y."/>
            <person name="Xu W."/>
            <person name="Pan J."/>
            <person name="Luo Z.H."/>
            <person name="Li M."/>
        </authorList>
    </citation>
    <scope>NUCLEOTIDE SEQUENCE [LARGE SCALE GENOMIC DNA]</scope>
    <source>
        <strain evidence="1">SpSt-200</strain>
    </source>
</reference>
<name>A0A1H9ZFM1_9PSED</name>
<dbReference type="Proteomes" id="UP000182332">
    <property type="component" value="Unassembled WGS sequence"/>
</dbReference>
<proteinExistence type="predicted"/>
<dbReference type="InterPro" id="IPR036583">
    <property type="entry name" value="23S_rRNA_IVS_sf"/>
</dbReference>
<dbReference type="Pfam" id="PF05635">
    <property type="entry name" value="23S_rRNA_IVP"/>
    <property type="match status" value="1"/>
</dbReference>
<gene>
    <name evidence="1" type="ORF">ENP23_06990</name>
    <name evidence="2" type="ORF">SAMN05216197_102213</name>
</gene>
<dbReference type="EMBL" id="DSIN01000017">
    <property type="protein sequence ID" value="HEF25504.1"/>
    <property type="molecule type" value="Genomic_DNA"/>
</dbReference>
<dbReference type="SUPFAM" id="SSF158446">
    <property type="entry name" value="IVS-encoded protein-like"/>
    <property type="match status" value="1"/>
</dbReference>
<evidence type="ECO:0000313" key="2">
    <source>
        <dbReference type="EMBL" id="SES80332.1"/>
    </source>
</evidence>
<dbReference type="NCBIfam" id="NF008912">
    <property type="entry name" value="PRK12275.1-6"/>
    <property type="match status" value="1"/>
</dbReference>
<dbReference type="Gene3D" id="1.20.1440.60">
    <property type="entry name" value="23S rRNA-intervening sequence"/>
    <property type="match status" value="1"/>
</dbReference>
<dbReference type="OrthoDB" id="160990at2"/>
<dbReference type="AlphaFoldDB" id="A0A1H9ZFM1"/>
<dbReference type="RefSeq" id="WP_074884406.1">
    <property type="nucleotide sequence ID" value="NZ_FOHW01000002.1"/>
</dbReference>
<reference evidence="2 3" key="1">
    <citation type="submission" date="2016-10" db="EMBL/GenBank/DDBJ databases">
        <authorList>
            <person name="de Groot N.N."/>
        </authorList>
    </citation>
    <scope>NUCLEOTIDE SEQUENCE [LARGE SCALE GENOMIC DNA]</scope>
    <source>
        <strain evidence="2 3">DSM 11363</strain>
    </source>
</reference>
<sequence>MDFERLVVWQRAKALAVMIYKELAACRDLAFKSQITRSALSVPSNIAEGMERYTAKDKCRFLWIAKASCGELRTQLIVGKEIGYISESLAAAWIIETRELSKMLCGLINKISD</sequence>
<dbReference type="EMBL" id="FOHW01000002">
    <property type="protein sequence ID" value="SES80332.1"/>
    <property type="molecule type" value="Genomic_DNA"/>
</dbReference>
<evidence type="ECO:0000313" key="1">
    <source>
        <dbReference type="EMBL" id="HEF25504.1"/>
    </source>
</evidence>
<dbReference type="PANTHER" id="PTHR38471">
    <property type="entry name" value="FOUR HELIX BUNDLE PROTEIN"/>
    <property type="match status" value="1"/>
</dbReference>
<dbReference type="CDD" id="cd16377">
    <property type="entry name" value="23S_rRNA_IVP_like"/>
    <property type="match status" value="1"/>
</dbReference>
<accession>A0A1H9ZFM1</accession>
<dbReference type="NCBIfam" id="TIGR02436">
    <property type="entry name" value="four helix bundle protein"/>
    <property type="match status" value="1"/>
</dbReference>